<evidence type="ECO:0000256" key="2">
    <source>
        <dbReference type="SAM" id="SignalP"/>
    </source>
</evidence>
<reference evidence="3 4" key="1">
    <citation type="submission" date="2018-02" db="EMBL/GenBank/DDBJ databases">
        <title>Genomic analysis of the strain RR4-38 isolated from a seawater recirculating aquaculture system.</title>
        <authorList>
            <person name="Kim Y.-S."/>
            <person name="Jang Y.H."/>
            <person name="Kim K.-H."/>
        </authorList>
    </citation>
    <scope>NUCLEOTIDE SEQUENCE [LARGE SCALE GENOMIC DNA]</scope>
    <source>
        <strain evidence="3 4">RR4-38</strain>
    </source>
</reference>
<evidence type="ECO:0000313" key="4">
    <source>
        <dbReference type="Proteomes" id="UP000238442"/>
    </source>
</evidence>
<protein>
    <submittedName>
        <fullName evidence="3">Uncharacterized protein</fullName>
    </submittedName>
</protein>
<feature type="compositionally biased region" description="Basic and acidic residues" evidence="1">
    <location>
        <begin position="26"/>
        <end position="39"/>
    </location>
</feature>
<sequence>MNMKNVFLVASFLICFTSFAQGPRGNNDRQPKPKMERPDFTPTQLAELQTKKLTLELDLDEKQQAKVFELQLKVAKDREAHKTEKGPKDEMTDEDKFEKHSARLDSQIEYKNAMKSILNKDQFEKWEKTSENRGKKRKQEGRRDKKREKRH</sequence>
<keyword evidence="4" id="KW-1185">Reference proteome</keyword>
<accession>A0A2S0HU35</accession>
<feature type="region of interest" description="Disordered" evidence="1">
    <location>
        <begin position="23"/>
        <end position="43"/>
    </location>
</feature>
<feature type="compositionally biased region" description="Basic and acidic residues" evidence="1">
    <location>
        <begin position="76"/>
        <end position="108"/>
    </location>
</feature>
<name>A0A2S0HU35_9FLAO</name>
<dbReference type="KEGG" id="aue:C5O00_02900"/>
<feature type="signal peptide" evidence="2">
    <location>
        <begin position="1"/>
        <end position="20"/>
    </location>
</feature>
<feature type="chain" id="PRO_5015595724" evidence="2">
    <location>
        <begin position="21"/>
        <end position="151"/>
    </location>
</feature>
<proteinExistence type="predicted"/>
<organism evidence="3 4">
    <name type="scientific">Pukyongia salina</name>
    <dbReference type="NCBI Taxonomy" id="2094025"/>
    <lineage>
        <taxon>Bacteria</taxon>
        <taxon>Pseudomonadati</taxon>
        <taxon>Bacteroidota</taxon>
        <taxon>Flavobacteriia</taxon>
        <taxon>Flavobacteriales</taxon>
        <taxon>Flavobacteriaceae</taxon>
        <taxon>Pukyongia</taxon>
    </lineage>
</organism>
<keyword evidence="2" id="KW-0732">Signal</keyword>
<evidence type="ECO:0000313" key="3">
    <source>
        <dbReference type="EMBL" id="AVI50172.1"/>
    </source>
</evidence>
<feature type="region of interest" description="Disordered" evidence="1">
    <location>
        <begin position="76"/>
        <end position="151"/>
    </location>
</feature>
<evidence type="ECO:0000256" key="1">
    <source>
        <dbReference type="SAM" id="MobiDB-lite"/>
    </source>
</evidence>
<feature type="compositionally biased region" description="Basic residues" evidence="1">
    <location>
        <begin position="134"/>
        <end position="151"/>
    </location>
</feature>
<dbReference type="Proteomes" id="UP000238442">
    <property type="component" value="Chromosome"/>
</dbReference>
<dbReference type="EMBL" id="CP027062">
    <property type="protein sequence ID" value="AVI50172.1"/>
    <property type="molecule type" value="Genomic_DNA"/>
</dbReference>
<dbReference type="AlphaFoldDB" id="A0A2S0HU35"/>
<gene>
    <name evidence="3" type="ORF">C5O00_02900</name>
</gene>
<feature type="compositionally biased region" description="Basic and acidic residues" evidence="1">
    <location>
        <begin position="121"/>
        <end position="133"/>
    </location>
</feature>